<dbReference type="RefSeq" id="WP_220750424.1">
    <property type="nucleotide sequence ID" value="NZ_BPFH01000009.1"/>
</dbReference>
<dbReference type="Gene3D" id="3.30.565.10">
    <property type="entry name" value="Histidine kinase-like ATPase, C-terminal domain"/>
    <property type="match status" value="1"/>
</dbReference>
<keyword evidence="2" id="KW-1185">Reference proteome</keyword>
<dbReference type="InterPro" id="IPR036890">
    <property type="entry name" value="HATPase_C_sf"/>
</dbReference>
<name>A0ABQ4NR96_9RHOB</name>
<dbReference type="EMBL" id="BPFH01000009">
    <property type="protein sequence ID" value="GIT96928.1"/>
    <property type="molecule type" value="Genomic_DNA"/>
</dbReference>
<reference evidence="1 2" key="1">
    <citation type="submission" date="2021-05" db="EMBL/GenBank/DDBJ databases">
        <title>Bacteria Genome sequencing.</title>
        <authorList>
            <person name="Takabe Y."/>
            <person name="Nakajima Y."/>
            <person name="Suzuki S."/>
            <person name="Shiozaki T."/>
        </authorList>
    </citation>
    <scope>NUCLEOTIDE SEQUENCE [LARGE SCALE GENOMIC DNA]</scope>
    <source>
        <strain evidence="1 2">AI_62</strain>
    </source>
</reference>
<evidence type="ECO:0000313" key="2">
    <source>
        <dbReference type="Proteomes" id="UP000786693"/>
    </source>
</evidence>
<sequence length="705" mass="79402">MTLDIRGSLKNTKPSRNRYVVFEELLSNALDSYLVRKTASGNIEPFEAKFEIALQSLNLFGDDFSACIRCSDNGAGMGKEQMAAFVTKDTSYKDDLAVPGIGKCKGTGRIQFFLHYEQVSIESVFEEEGRQYKVTAEYNAPRKLFSLEDFDVAATEGQSIGTTITLDRLRPEIKEPVYDTSDISQFFSADILRSHLFGAFVHRLVGLSETLGEFKIAIRSDIAGATEERAIIQSDLPNPDNIYPLKVFVKDPDTGEDTEDFRDISVAHYTLPVTEFDLKKNMIALCAKQTPVLEVTGKFLRTRAIESAPVNGNYHILLIEGAVFDDNVNENRDGFLGIPETPDSSGFLDTEKVSFDDVYKTIEPLVVRLLSPPTWTREQVVEEMASDFGLSEEMITDTVTRIQFGETAKDVAVRVLEKHQKKVIDTTEEILTMKSEILHLDPATPEFRDRVNDLAWKVTSAIDEIDKTNLSQLVVRRSAIIDILAHAKDLELTAQASESGARRRDESILHNIFFPRFTDSTETKDHDVWLLSEEYQYFDYITSDKQLSSMRLEGQVPLFDADVDEVLEAAFESTNSQFGGKRPDIALFTKEGAAVIVEFKAPGVGMQEHQNDLVEYANILCAKSNGQINRFYGYLVGNTIEPMRVFGWERFAKGGGYFRTADLKEPNTGHTIGQLYSEMLKYDDIVDRARTRIRAYRERLGLRSA</sequence>
<evidence type="ECO:0008006" key="3">
    <source>
        <dbReference type="Google" id="ProtNLM"/>
    </source>
</evidence>
<accession>A0ABQ4NR96</accession>
<organism evidence="1 2">
    <name type="scientific">Jannaschia pagri</name>
    <dbReference type="NCBI Taxonomy" id="2829797"/>
    <lineage>
        <taxon>Bacteria</taxon>
        <taxon>Pseudomonadati</taxon>
        <taxon>Pseudomonadota</taxon>
        <taxon>Alphaproteobacteria</taxon>
        <taxon>Rhodobacterales</taxon>
        <taxon>Roseobacteraceae</taxon>
        <taxon>Jannaschia</taxon>
    </lineage>
</organism>
<gene>
    <name evidence="1" type="ORF">JANAI62_35510</name>
</gene>
<comment type="caution">
    <text evidence="1">The sequence shown here is derived from an EMBL/GenBank/DDBJ whole genome shotgun (WGS) entry which is preliminary data.</text>
</comment>
<evidence type="ECO:0000313" key="1">
    <source>
        <dbReference type="EMBL" id="GIT96928.1"/>
    </source>
</evidence>
<dbReference type="Proteomes" id="UP000786693">
    <property type="component" value="Unassembled WGS sequence"/>
</dbReference>
<protein>
    <recommendedName>
        <fullName evidence="3">Type I restriction enzyme R protein N terminus (HSDR_N)</fullName>
    </recommendedName>
</protein>
<dbReference type="SUPFAM" id="SSF55874">
    <property type="entry name" value="ATPase domain of HSP90 chaperone/DNA topoisomerase II/histidine kinase"/>
    <property type="match status" value="1"/>
</dbReference>
<proteinExistence type="predicted"/>